<feature type="transmembrane region" description="Helical" evidence="7">
    <location>
        <begin position="15"/>
        <end position="37"/>
    </location>
</feature>
<dbReference type="OrthoDB" id="546632at2759"/>
<dbReference type="GO" id="GO:0007165">
    <property type="term" value="P:signal transduction"/>
    <property type="evidence" value="ECO:0007669"/>
    <property type="project" value="InterPro"/>
</dbReference>
<protein>
    <recommendedName>
        <fullName evidence="12">Phosphodiesterase</fullName>
    </recommendedName>
</protein>
<evidence type="ECO:0000256" key="5">
    <source>
        <dbReference type="PIRSR" id="PIRSR623088-3"/>
    </source>
</evidence>
<dbReference type="SMART" id="SM00471">
    <property type="entry name" value="HDc"/>
    <property type="match status" value="1"/>
</dbReference>
<keyword evidence="7" id="KW-0472">Membrane</keyword>
<keyword evidence="7" id="KW-1133">Transmembrane helix</keyword>
<gene>
    <name evidence="10" type="ORF">HYH02_005986</name>
</gene>
<feature type="binding site" evidence="4">
    <location>
        <position position="1053"/>
    </location>
    <ligand>
        <name>AMP</name>
        <dbReference type="ChEBI" id="CHEBI:456215"/>
    </ligand>
</feature>
<evidence type="ECO:0000313" key="11">
    <source>
        <dbReference type="Proteomes" id="UP000613740"/>
    </source>
</evidence>
<reference evidence="10" key="1">
    <citation type="journal article" date="2020" name="bioRxiv">
        <title>Comparative genomics of Chlamydomonas.</title>
        <authorList>
            <person name="Craig R.J."/>
            <person name="Hasan A.R."/>
            <person name="Ness R.W."/>
            <person name="Keightley P.D."/>
        </authorList>
    </citation>
    <scope>NUCLEOTIDE SEQUENCE</scope>
    <source>
        <strain evidence="10">CCAP 11/173</strain>
    </source>
</reference>
<dbReference type="InterPro" id="IPR002073">
    <property type="entry name" value="PDEase_catalytic_dom"/>
</dbReference>
<feature type="region of interest" description="Disordered" evidence="6">
    <location>
        <begin position="803"/>
        <end position="835"/>
    </location>
</feature>
<feature type="compositionally biased region" description="Low complexity" evidence="6">
    <location>
        <begin position="510"/>
        <end position="553"/>
    </location>
</feature>
<accession>A0A836B6V0</accession>
<dbReference type="Gene3D" id="1.10.1300.10">
    <property type="entry name" value="3'5'-cyclic nucleotide phosphodiesterase, catalytic domain"/>
    <property type="match status" value="1"/>
</dbReference>
<feature type="binding site" evidence="4">
    <location>
        <position position="1273"/>
    </location>
    <ligand>
        <name>AMP</name>
        <dbReference type="ChEBI" id="CHEBI:456215"/>
    </ligand>
</feature>
<feature type="transmembrane region" description="Helical" evidence="7">
    <location>
        <begin position="296"/>
        <end position="320"/>
    </location>
</feature>
<dbReference type="InterPro" id="IPR006189">
    <property type="entry name" value="CHASE_dom"/>
</dbReference>
<evidence type="ECO:0008006" key="12">
    <source>
        <dbReference type="Google" id="ProtNLM"/>
    </source>
</evidence>
<evidence type="ECO:0000256" key="2">
    <source>
        <dbReference type="ARBA" id="ARBA00022801"/>
    </source>
</evidence>
<feature type="compositionally biased region" description="Low complexity" evidence="6">
    <location>
        <begin position="1415"/>
        <end position="1437"/>
    </location>
</feature>
<evidence type="ECO:0000259" key="9">
    <source>
        <dbReference type="PROSITE" id="PS51845"/>
    </source>
</evidence>
<dbReference type="SUPFAM" id="SSF109604">
    <property type="entry name" value="HD-domain/PDEase-like"/>
    <property type="match status" value="1"/>
</dbReference>
<name>A0A836B6V0_9CHLO</name>
<dbReference type="GO" id="GO:0004114">
    <property type="term" value="F:3',5'-cyclic-nucleotide phosphodiesterase activity"/>
    <property type="evidence" value="ECO:0007669"/>
    <property type="project" value="InterPro"/>
</dbReference>
<proteinExistence type="predicted"/>
<feature type="active site" description="Proton donor" evidence="3">
    <location>
        <position position="1011"/>
    </location>
</feature>
<evidence type="ECO:0000256" key="6">
    <source>
        <dbReference type="SAM" id="MobiDB-lite"/>
    </source>
</evidence>
<dbReference type="PROSITE" id="PS51845">
    <property type="entry name" value="PDEASE_I_2"/>
    <property type="match status" value="1"/>
</dbReference>
<keyword evidence="2" id="KW-0378">Hydrolase</keyword>
<organism evidence="10 11">
    <name type="scientific">Chlamydomonas schloesseri</name>
    <dbReference type="NCBI Taxonomy" id="2026947"/>
    <lineage>
        <taxon>Eukaryota</taxon>
        <taxon>Viridiplantae</taxon>
        <taxon>Chlorophyta</taxon>
        <taxon>core chlorophytes</taxon>
        <taxon>Chlorophyceae</taxon>
        <taxon>CS clade</taxon>
        <taxon>Chlamydomonadales</taxon>
        <taxon>Chlamydomonadaceae</taxon>
        <taxon>Chlamydomonas</taxon>
    </lineage>
</organism>
<dbReference type="SMART" id="SM01079">
    <property type="entry name" value="CHASE"/>
    <property type="match status" value="1"/>
</dbReference>
<feature type="binding site" evidence="5">
    <location>
        <position position="1053"/>
    </location>
    <ligand>
        <name>Zn(2+)</name>
        <dbReference type="ChEBI" id="CHEBI:29105"/>
        <label>1</label>
    </ligand>
</feature>
<comment type="caution">
    <text evidence="10">The sequence shown here is derived from an EMBL/GenBank/DDBJ whole genome shotgun (WGS) entry which is preliminary data.</text>
</comment>
<feature type="binding site" evidence="5">
    <location>
        <position position="1053"/>
    </location>
    <ligand>
        <name>Zn(2+)</name>
        <dbReference type="ChEBI" id="CHEBI:29105"/>
        <label>2</label>
    </ligand>
</feature>
<feature type="binding site" evidence="4">
    <location>
        <position position="1324"/>
    </location>
    <ligand>
        <name>AMP</name>
        <dbReference type="ChEBI" id="CHEBI:456215"/>
    </ligand>
</feature>
<dbReference type="InterPro" id="IPR036971">
    <property type="entry name" value="PDEase_catalytic_dom_sf"/>
</dbReference>
<dbReference type="PRINTS" id="PR00387">
    <property type="entry name" value="PDIESTERASE1"/>
</dbReference>
<dbReference type="PROSITE" id="PS50839">
    <property type="entry name" value="CHASE"/>
    <property type="match status" value="1"/>
</dbReference>
<keyword evidence="11" id="KW-1185">Reference proteome</keyword>
<feature type="binding site" evidence="5">
    <location>
        <position position="1273"/>
    </location>
    <ligand>
        <name>Zn(2+)</name>
        <dbReference type="ChEBI" id="CHEBI:29105"/>
        <label>1</label>
    </ligand>
</feature>
<feature type="region of interest" description="Disordered" evidence="6">
    <location>
        <begin position="510"/>
        <end position="559"/>
    </location>
</feature>
<evidence type="ECO:0000256" key="7">
    <source>
        <dbReference type="SAM" id="Phobius"/>
    </source>
</evidence>
<feature type="binding site" evidence="5">
    <location>
        <position position="1052"/>
    </location>
    <ligand>
        <name>Zn(2+)</name>
        <dbReference type="ChEBI" id="CHEBI:29105"/>
        <label>1</label>
    </ligand>
</feature>
<evidence type="ECO:0000313" key="10">
    <source>
        <dbReference type="EMBL" id="KAG2449240.1"/>
    </source>
</evidence>
<feature type="domain" description="CHASE" evidence="8">
    <location>
        <begin position="116"/>
        <end position="239"/>
    </location>
</feature>
<dbReference type="InterPro" id="IPR023088">
    <property type="entry name" value="PDEase"/>
</dbReference>
<feature type="region of interest" description="Disordered" evidence="6">
    <location>
        <begin position="1150"/>
        <end position="1252"/>
    </location>
</feature>
<keyword evidence="7" id="KW-0812">Transmembrane</keyword>
<dbReference type="PANTHER" id="PTHR11347">
    <property type="entry name" value="CYCLIC NUCLEOTIDE PHOSPHODIESTERASE"/>
    <property type="match status" value="1"/>
</dbReference>
<feature type="region of interest" description="Disordered" evidence="6">
    <location>
        <begin position="748"/>
        <end position="773"/>
    </location>
</feature>
<keyword evidence="1 5" id="KW-0479">Metal-binding</keyword>
<feature type="binding site" evidence="5">
    <location>
        <position position="1015"/>
    </location>
    <ligand>
        <name>Zn(2+)</name>
        <dbReference type="ChEBI" id="CHEBI:29105"/>
        <label>1</label>
    </ligand>
</feature>
<dbReference type="Pfam" id="PF00233">
    <property type="entry name" value="PDEase_I"/>
    <property type="match status" value="2"/>
</dbReference>
<feature type="domain" description="PDEase" evidence="9">
    <location>
        <begin position="933"/>
        <end position="1367"/>
    </location>
</feature>
<evidence type="ECO:0000256" key="4">
    <source>
        <dbReference type="PIRSR" id="PIRSR623088-2"/>
    </source>
</evidence>
<dbReference type="EMBL" id="JAEHOD010000015">
    <property type="protein sequence ID" value="KAG2449240.1"/>
    <property type="molecule type" value="Genomic_DNA"/>
</dbReference>
<sequence>MQTIWRIVREYPSTAIAPCIILVLVLGFGLWGVERVVQSEANSSRSRAEAAAVNAAGWVQQRVNVAVAPVMLLTALVETRPDWGSTAELFAGMAPALHAQTPPGSLRRLLLAPAGVIRNVFPLQGNERALGLDLLNGTVSGVPQRYSGIVAAVQARGVTMNGPYPLLDGGIGIGVNAPIFIPAAGPDQRFGQPDAVNAYCGAPCTFNASARLAFWGLAGVVIDMGALVGGDSSPLKPLAAAGYRYRLTAPQAPVSMRQLAAAGGEPSQPVVVPVQLPNNVWLLSVSPEGGPWRPQWYGGLVAAVVVVSLALAAMMFAALVSRRKHEQLLKALLPQEVIDNLTSKSVAQLGPPILRTDTPADLLLRMMGELLSGHIPSTRDVVFIRTALLRNMDVYQPLNLHGQIKGANLDTDVMQALMKQLGAVPGGFEYMMDDADQGGSGGIIINPTDLDGLGGGGGVWGLTDDDTTASPYNSRTLTPPHGQAYNFDTLSGALAALLAPPPALLLPPSALTAQQQSQSQVQGHGQGHSHAQAQAHMSLQLQLQHQLQQHMQLHGGGQSNSQLMVLGARDAGSSMGQVLLQPPHPHTHSHTYVQHPASPFVPLVRQATFHAAATAATAATGASTAPQVEISEPGVPMSSVARDNLLLQPTAATAGGSGGGGLLSAAVDAVVAQFSKQRSITGSSLSVYSRAASAAFGGGSSAAATAAPPPLPPQLSLLSGGGVLGAVGASGRLARVVVTSASTAAGAAPATPISACHDGGEHPLESATGGGTGLSSAATTQFDCLPTGGLTALVYSPSEPALMTSSHAAGSPLTQGPQSQPPQPPSAPASQARPRSALKAAVLALGAAVVGSGRRTAAGDLASSPVALAAGSAAGQPQQPLSPVAASGPLPISPSHTQTHINTHATYVTGSGVGGGAVPALAMPPTAHVMVVPPPPPPPVIEEVERLLAGADDWQFNTWRLAEATSGHALSALGFFLLQREGLIGAFKIKPAKLARLLLAVEAGYPSNPYHNATHAADVLQTLHVLLHGAALTVNYMDRLGLLAAYFAAIIHDHGHPGLTNDFLIATSDALAVRYNDRSPLENHHAASAFALLLRPEHDITSQMSTQDKAAFRKQVIDMVLATDMKQHFAILSHFKTVHRLGVYTPGTGVPGGGANGPPHAPAAAARAPARTSNEDASPAAAKEGAAKSASSQTAPGPGPGPGGAGAGTFRRTSLLMPDSATAGGGNAHGSTAANGGRRVSTCGTAGSQPVAPVPLDETERLLTLQVALKVADIGHLGEELPVHERWLGVLEEEFFNQGDRERALGLPISPLFDRAKQGVSKSQVGFYDFVALPLVNALASAFPGARPLMQSFVANYEHWRSVEARQQAAAALLMSTQGSVTLGSNGGGGNTAGGGEGGGAHAAARIKGGGRGSSSGAPAAAAAAAAAATGSGPSQARAPKASPRLLGMFTNSNTGGENGRHTGDGGGATADEEAGGGSGSLARMLFAQEVRTSGPHRRGSPAVSVAVDGAQPPPRV</sequence>
<feature type="compositionally biased region" description="Polar residues" evidence="6">
    <location>
        <begin position="803"/>
        <end position="816"/>
    </location>
</feature>
<feature type="binding site" evidence="4">
    <location>
        <begin position="1011"/>
        <end position="1015"/>
    </location>
    <ligand>
        <name>AMP</name>
        <dbReference type="ChEBI" id="CHEBI:456215"/>
    </ligand>
</feature>
<evidence type="ECO:0000256" key="3">
    <source>
        <dbReference type="PIRSR" id="PIRSR623088-1"/>
    </source>
</evidence>
<dbReference type="GO" id="GO:0046872">
    <property type="term" value="F:metal ion binding"/>
    <property type="evidence" value="ECO:0007669"/>
    <property type="project" value="UniProtKB-KW"/>
</dbReference>
<evidence type="ECO:0000259" key="8">
    <source>
        <dbReference type="PROSITE" id="PS50839"/>
    </source>
</evidence>
<dbReference type="CDD" id="cd00077">
    <property type="entry name" value="HDc"/>
    <property type="match status" value="1"/>
</dbReference>
<dbReference type="Proteomes" id="UP000613740">
    <property type="component" value="Unassembled WGS sequence"/>
</dbReference>
<evidence type="ECO:0000256" key="1">
    <source>
        <dbReference type="ARBA" id="ARBA00022723"/>
    </source>
</evidence>
<feature type="compositionally biased region" description="Low complexity" evidence="6">
    <location>
        <begin position="1177"/>
        <end position="1196"/>
    </location>
</feature>
<dbReference type="InterPro" id="IPR003607">
    <property type="entry name" value="HD/PDEase_dom"/>
</dbReference>
<feature type="region of interest" description="Disordered" evidence="6">
    <location>
        <begin position="873"/>
        <end position="898"/>
    </location>
</feature>
<feature type="region of interest" description="Disordered" evidence="6">
    <location>
        <begin position="1385"/>
        <end position="1517"/>
    </location>
</feature>
<feature type="compositionally biased region" description="Gly residues" evidence="6">
    <location>
        <begin position="1385"/>
        <end position="1401"/>
    </location>
</feature>